<organism evidence="4 5">
    <name type="scientific">Seiridium unicorne</name>
    <dbReference type="NCBI Taxonomy" id="138068"/>
    <lineage>
        <taxon>Eukaryota</taxon>
        <taxon>Fungi</taxon>
        <taxon>Dikarya</taxon>
        <taxon>Ascomycota</taxon>
        <taxon>Pezizomycotina</taxon>
        <taxon>Sordariomycetes</taxon>
        <taxon>Xylariomycetidae</taxon>
        <taxon>Amphisphaeriales</taxon>
        <taxon>Sporocadaceae</taxon>
        <taxon>Seiridium</taxon>
    </lineage>
</organism>
<evidence type="ECO:0000256" key="1">
    <source>
        <dbReference type="SAM" id="MobiDB-lite"/>
    </source>
</evidence>
<protein>
    <recommendedName>
        <fullName evidence="3">WSC domain-containing protein</fullName>
    </recommendedName>
</protein>
<feature type="domain" description="WSC" evidence="3">
    <location>
        <begin position="31"/>
        <end position="119"/>
    </location>
</feature>
<gene>
    <name evidence="4" type="ORF">SUNI508_04134</name>
</gene>
<keyword evidence="5" id="KW-1185">Reference proteome</keyword>
<feature type="signal peptide" evidence="2">
    <location>
        <begin position="1"/>
        <end position="16"/>
    </location>
</feature>
<feature type="chain" id="PRO_5045405279" description="WSC domain-containing protein" evidence="2">
    <location>
        <begin position="17"/>
        <end position="210"/>
    </location>
</feature>
<evidence type="ECO:0000256" key="2">
    <source>
        <dbReference type="SAM" id="SignalP"/>
    </source>
</evidence>
<dbReference type="Proteomes" id="UP001408356">
    <property type="component" value="Unassembled WGS sequence"/>
</dbReference>
<accession>A0ABR2V9R1</accession>
<dbReference type="EMBL" id="JARVKF010000068">
    <property type="protein sequence ID" value="KAK9423653.1"/>
    <property type="molecule type" value="Genomic_DNA"/>
</dbReference>
<evidence type="ECO:0000313" key="5">
    <source>
        <dbReference type="Proteomes" id="UP001408356"/>
    </source>
</evidence>
<dbReference type="SMART" id="SM00321">
    <property type="entry name" value="WSC"/>
    <property type="match status" value="1"/>
</dbReference>
<keyword evidence="2" id="KW-0732">Signal</keyword>
<name>A0ABR2V9R1_9PEZI</name>
<comment type="caution">
    <text evidence="4">The sequence shown here is derived from an EMBL/GenBank/DDBJ whole genome shotgun (WGS) entry which is preliminary data.</text>
</comment>
<dbReference type="Pfam" id="PF01822">
    <property type="entry name" value="WSC"/>
    <property type="match status" value="1"/>
</dbReference>
<sequence length="210" mass="20699">MKSTLILLPIVATAAAGSQLKQTSEDPVLGTDTIYGCYSSVGELQLNGENVFNSQGSCATTCRAAGAYVAATQESSCYCGDTYPAASTLVDDSQCDEPCPGYADSACGGTDAFTIINTGVKVEVGNSIGNSSSSQTSTATSSSITSSASGTSTTIAPTGLGSNSTSSTGSYTGATSSPSPTIVGTSGAISQLTLSILNMAAFGLGAVLLI</sequence>
<feature type="region of interest" description="Disordered" evidence="1">
    <location>
        <begin position="129"/>
        <end position="181"/>
    </location>
</feature>
<dbReference type="PROSITE" id="PS51212">
    <property type="entry name" value="WSC"/>
    <property type="match status" value="1"/>
</dbReference>
<evidence type="ECO:0000313" key="4">
    <source>
        <dbReference type="EMBL" id="KAK9423653.1"/>
    </source>
</evidence>
<proteinExistence type="predicted"/>
<dbReference type="InterPro" id="IPR002889">
    <property type="entry name" value="WSC_carb-bd"/>
</dbReference>
<reference evidence="4 5" key="1">
    <citation type="journal article" date="2024" name="J. Plant Pathol.">
        <title>Sequence and assembly of the genome of Seiridium unicorne, isolate CBS 538.82, causal agent of cypress canker disease.</title>
        <authorList>
            <person name="Scali E."/>
            <person name="Rocca G.D."/>
            <person name="Danti R."/>
            <person name="Garbelotto M."/>
            <person name="Barberini S."/>
            <person name="Baroncelli R."/>
            <person name="Emiliani G."/>
        </authorList>
    </citation>
    <scope>NUCLEOTIDE SEQUENCE [LARGE SCALE GENOMIC DNA]</scope>
    <source>
        <strain evidence="4 5">BM-138-508</strain>
    </source>
</reference>
<evidence type="ECO:0000259" key="3">
    <source>
        <dbReference type="PROSITE" id="PS51212"/>
    </source>
</evidence>